<dbReference type="eggNOG" id="COG3547">
    <property type="taxonomic scope" value="Bacteria"/>
</dbReference>
<dbReference type="PANTHER" id="PTHR33055:SF13">
    <property type="entry name" value="TRANSPOSASE"/>
    <property type="match status" value="1"/>
</dbReference>
<dbReference type="GO" id="GO:0006313">
    <property type="term" value="P:DNA transposition"/>
    <property type="evidence" value="ECO:0007669"/>
    <property type="project" value="InterPro"/>
</dbReference>
<sequence length="211" mass="23849">MVRSEQISLKYLSLNQNKIYNYFRLVQRRNDLKQMLVAEKNRLQQANTDKFVKNSCINMIDVLSNQITEITNQVEVIISSDQLLKAKHEILKEINGIGNIVAFELLILLPELGKLTRRQIASLAGLAPKANDSGKYQGYRKVGHGRAGVKPILFLAAMSARNSKTSGLRLFYERLINNGKKKMVALTALMRKIIVIANAKLKSLLFNLKHS</sequence>
<dbReference type="EMBL" id="CP000087">
    <property type="protein sequence ID" value="ABE04294.1"/>
    <property type="molecule type" value="Genomic_DNA"/>
</dbReference>
<protein>
    <submittedName>
        <fullName evidence="2">Transposase and inactivated derivative</fullName>
    </submittedName>
</protein>
<evidence type="ECO:0000259" key="1">
    <source>
        <dbReference type="Pfam" id="PF02371"/>
    </source>
</evidence>
<dbReference type="AlphaFoldDB" id="Q1RK20"/>
<reference evidence="2 3" key="1">
    <citation type="journal article" date="2006" name="PLoS Genet.">
        <title>Genome sequence of Rickettsia bellii illuminates the role of amoebae in gene exchanges between intracellular pathogens.</title>
        <authorList>
            <person name="Ogata H."/>
            <person name="La Scola B."/>
            <person name="Audic S."/>
            <person name="Renesto P."/>
            <person name="Blanc G."/>
            <person name="Robert C."/>
            <person name="Fournier P.-E."/>
            <person name="Claverie J.-M."/>
            <person name="Raoult D."/>
        </authorList>
    </citation>
    <scope>NUCLEOTIDE SEQUENCE [LARGE SCALE GENOMIC DNA]</scope>
    <source>
        <strain evidence="2 3">RML369-C</strain>
    </source>
</reference>
<gene>
    <name evidence="2" type="ordered locus">RBE_0213</name>
</gene>
<dbReference type="Pfam" id="PF02371">
    <property type="entry name" value="Transposase_20"/>
    <property type="match status" value="1"/>
</dbReference>
<evidence type="ECO:0000313" key="3">
    <source>
        <dbReference type="Proteomes" id="UP000001951"/>
    </source>
</evidence>
<organism evidence="2 3">
    <name type="scientific">Rickettsia bellii (strain RML369-C)</name>
    <dbReference type="NCBI Taxonomy" id="336407"/>
    <lineage>
        <taxon>Bacteria</taxon>
        <taxon>Pseudomonadati</taxon>
        <taxon>Pseudomonadota</taxon>
        <taxon>Alphaproteobacteria</taxon>
        <taxon>Rickettsiales</taxon>
        <taxon>Rickettsiaceae</taxon>
        <taxon>Rickettsieae</taxon>
        <taxon>Rickettsia</taxon>
        <taxon>belli group</taxon>
    </lineage>
</organism>
<dbReference type="Proteomes" id="UP000001951">
    <property type="component" value="Chromosome"/>
</dbReference>
<dbReference type="InterPro" id="IPR003346">
    <property type="entry name" value="Transposase_20"/>
</dbReference>
<dbReference type="KEGG" id="rbe:RBE_0213"/>
<dbReference type="GO" id="GO:0003677">
    <property type="term" value="F:DNA binding"/>
    <property type="evidence" value="ECO:0007669"/>
    <property type="project" value="InterPro"/>
</dbReference>
<feature type="domain" description="Transposase IS116/IS110/IS902 C-terminal" evidence="1">
    <location>
        <begin position="89"/>
        <end position="172"/>
    </location>
</feature>
<dbReference type="HOGENOM" id="CLU_036902_5_3_5"/>
<name>Q1RK20_RICBR</name>
<evidence type="ECO:0000313" key="2">
    <source>
        <dbReference type="EMBL" id="ABE04294.1"/>
    </source>
</evidence>
<dbReference type="InterPro" id="IPR047650">
    <property type="entry name" value="Transpos_IS110"/>
</dbReference>
<dbReference type="PANTHER" id="PTHR33055">
    <property type="entry name" value="TRANSPOSASE FOR INSERTION SEQUENCE ELEMENT IS1111A"/>
    <property type="match status" value="1"/>
</dbReference>
<proteinExistence type="predicted"/>
<dbReference type="GO" id="GO:0004803">
    <property type="term" value="F:transposase activity"/>
    <property type="evidence" value="ECO:0007669"/>
    <property type="project" value="InterPro"/>
</dbReference>
<accession>Q1RK20</accession>